<dbReference type="Gene3D" id="3.10.10.10">
    <property type="entry name" value="HIV Type 1 Reverse Transcriptase, subunit A, domain 1"/>
    <property type="match status" value="1"/>
</dbReference>
<sequence length="914" mass="103608">MTGGLFKGSPDNNIRATPAGITKNAIGSTSGGPSEINVETPLGRAIPSAREQIEGHLSALRSLLKKHNGRGNVSPIRLSFDDTEDQLRVQTAVTGIVGDADLKRPFKETVKTPLTRRIIEFAGLVFKMSVNIKMYDGTTDPEDHLSRLIRSEIGTNETLVAFKERWIVETSFITGIPEVTKISSFMDAHKYPELAKRFSDKVPKTVDEMMTRLDDFIRLEDAFASTELPKGEATEASKRQLEMALESGKLNHLIKDVRQRGRGNVKGRDAWKDKIINIIRSWPDDKKRKSVERDESWMKVPILFPPLGLARGNVRAFLREPEPRDEVMVEEHRDGSGRFRRGSGEAIGQDRIRALRAVSSTIHSMMKFPTPRGIATLVTRTVIIAECQRLEKKQMIEKGASQKTLQEEESLERVGLTKQTLVNPAYLDQLVTIGGNLSKECKSQLRTLLKKSMNFFAWEPTDMTGVPKRIIEHSLNVNLLIEPVAQKRRVLASDRTYIVIKEVEEWVNAGIIRPVKYPAWIANPVLVKKADGSWRMCIDFKNLNSAYPKDYYPLPDIDGKIESVVGFRYKCFLDAYKGYHQVQMAQDDEEKTAFYTDRGTYCYTKMSFGLKNIGATYQRLVDTTFQSQIRRNLDAYVDDMVIKSNDEKILIADIAETFDNLRKINMKLNAKKCSFGVEEGKFLGYMVTSEGIRANPKKTKAIADMQSPRTLKEMQSLSVKLAALKRFLSSSAKKSLPFFETLKDITKENKDEYRWTKSAEKAFQEMKQCIVGLPLLTTPIKEETMYVYLAAATEAVSAVLLTERKGKQCLIHYVSRILNEAERNYAPMEKLTLSLLHMSRRLRRYFEAYPIKVIMDQPLKRILNKAQASGTLAKYSVELGAYNIAYEPRNAIKGKVLADFLLEALVETHPGEFF</sequence>
<dbReference type="PANTHER" id="PTHR37984:SF5">
    <property type="entry name" value="PROTEIN NYNRIN-LIKE"/>
    <property type="match status" value="1"/>
</dbReference>
<gene>
    <name evidence="5" type="ORF">Tco_1055192</name>
</gene>
<dbReference type="SUPFAM" id="SSF56672">
    <property type="entry name" value="DNA/RNA polymerases"/>
    <property type="match status" value="1"/>
</dbReference>
<keyword evidence="1" id="KW-0511">Multifunctional enzyme</keyword>
<comment type="caution">
    <text evidence="5">The sequence shown here is derived from an EMBL/GenBank/DDBJ whole genome shotgun (WGS) entry which is preliminary data.</text>
</comment>
<accession>A0ABQ5H0D9</accession>
<evidence type="ECO:0000256" key="1">
    <source>
        <dbReference type="ARBA" id="ARBA00023268"/>
    </source>
</evidence>
<keyword evidence="5" id="KW-0548">Nucleotidyltransferase</keyword>
<feature type="domain" description="Reverse transcriptase/retrotransposon-derived protein RNase H-like" evidence="4">
    <location>
        <begin position="755"/>
        <end position="853"/>
    </location>
</feature>
<evidence type="ECO:0000259" key="4">
    <source>
        <dbReference type="Pfam" id="PF17919"/>
    </source>
</evidence>
<dbReference type="Pfam" id="PF17919">
    <property type="entry name" value="RT_RNaseH_2"/>
    <property type="match status" value="1"/>
</dbReference>
<proteinExistence type="predicted"/>
<evidence type="ECO:0000313" key="5">
    <source>
        <dbReference type="EMBL" id="GJT80850.1"/>
    </source>
</evidence>
<reference evidence="5" key="1">
    <citation type="journal article" date="2022" name="Int. J. Mol. Sci.">
        <title>Draft Genome of Tanacetum Coccineum: Genomic Comparison of Closely Related Tanacetum-Family Plants.</title>
        <authorList>
            <person name="Yamashiro T."/>
            <person name="Shiraishi A."/>
            <person name="Nakayama K."/>
            <person name="Satake H."/>
        </authorList>
    </citation>
    <scope>NUCLEOTIDE SEQUENCE</scope>
</reference>
<dbReference type="InterPro" id="IPR043128">
    <property type="entry name" value="Rev_trsase/Diguanyl_cyclase"/>
</dbReference>
<organism evidence="5 6">
    <name type="scientific">Tanacetum coccineum</name>
    <dbReference type="NCBI Taxonomy" id="301880"/>
    <lineage>
        <taxon>Eukaryota</taxon>
        <taxon>Viridiplantae</taxon>
        <taxon>Streptophyta</taxon>
        <taxon>Embryophyta</taxon>
        <taxon>Tracheophyta</taxon>
        <taxon>Spermatophyta</taxon>
        <taxon>Magnoliopsida</taxon>
        <taxon>eudicotyledons</taxon>
        <taxon>Gunneridae</taxon>
        <taxon>Pentapetalae</taxon>
        <taxon>asterids</taxon>
        <taxon>campanulids</taxon>
        <taxon>Asterales</taxon>
        <taxon>Asteraceae</taxon>
        <taxon>Asteroideae</taxon>
        <taxon>Anthemideae</taxon>
        <taxon>Anthemidinae</taxon>
        <taxon>Tanacetum</taxon>
    </lineage>
</organism>
<evidence type="ECO:0000313" key="6">
    <source>
        <dbReference type="Proteomes" id="UP001151760"/>
    </source>
</evidence>
<dbReference type="Pfam" id="PF00078">
    <property type="entry name" value="RVT_1"/>
    <property type="match status" value="1"/>
</dbReference>
<keyword evidence="6" id="KW-1185">Reference proteome</keyword>
<dbReference type="Proteomes" id="UP001151760">
    <property type="component" value="Unassembled WGS sequence"/>
</dbReference>
<dbReference type="InterPro" id="IPR000477">
    <property type="entry name" value="RT_dom"/>
</dbReference>
<dbReference type="InterPro" id="IPR043502">
    <property type="entry name" value="DNA/RNA_pol_sf"/>
</dbReference>
<feature type="region of interest" description="Disordered" evidence="2">
    <location>
        <begin position="1"/>
        <end position="35"/>
    </location>
</feature>
<evidence type="ECO:0000256" key="2">
    <source>
        <dbReference type="SAM" id="MobiDB-lite"/>
    </source>
</evidence>
<reference evidence="5" key="2">
    <citation type="submission" date="2022-01" db="EMBL/GenBank/DDBJ databases">
        <authorList>
            <person name="Yamashiro T."/>
            <person name="Shiraishi A."/>
            <person name="Satake H."/>
            <person name="Nakayama K."/>
        </authorList>
    </citation>
    <scope>NUCLEOTIDE SEQUENCE</scope>
</reference>
<feature type="domain" description="Reverse transcriptase" evidence="3">
    <location>
        <begin position="527"/>
        <end position="686"/>
    </location>
</feature>
<dbReference type="PANTHER" id="PTHR37984">
    <property type="entry name" value="PROTEIN CBG26694"/>
    <property type="match status" value="1"/>
</dbReference>
<keyword evidence="5" id="KW-0808">Transferase</keyword>
<dbReference type="Gene3D" id="3.30.70.270">
    <property type="match status" value="2"/>
</dbReference>
<evidence type="ECO:0000259" key="3">
    <source>
        <dbReference type="Pfam" id="PF00078"/>
    </source>
</evidence>
<name>A0ABQ5H0D9_9ASTR</name>
<dbReference type="InterPro" id="IPR041577">
    <property type="entry name" value="RT_RNaseH_2"/>
</dbReference>
<protein>
    <submittedName>
        <fullName evidence="5">Reverse transcriptase domain-containing protein</fullName>
    </submittedName>
</protein>
<dbReference type="CDD" id="cd01647">
    <property type="entry name" value="RT_LTR"/>
    <property type="match status" value="1"/>
</dbReference>
<dbReference type="InterPro" id="IPR050951">
    <property type="entry name" value="Retrovirus_Pol_polyprotein"/>
</dbReference>
<keyword evidence="5" id="KW-0695">RNA-directed DNA polymerase</keyword>
<dbReference type="EMBL" id="BQNB010019030">
    <property type="protein sequence ID" value="GJT80850.1"/>
    <property type="molecule type" value="Genomic_DNA"/>
</dbReference>
<dbReference type="GO" id="GO:0003964">
    <property type="term" value="F:RNA-directed DNA polymerase activity"/>
    <property type="evidence" value="ECO:0007669"/>
    <property type="project" value="UniProtKB-KW"/>
</dbReference>